<evidence type="ECO:0000256" key="1">
    <source>
        <dbReference type="SAM" id="MobiDB-lite"/>
    </source>
</evidence>
<proteinExistence type="predicted"/>
<name>A0A6J4HS82_9ACTN</name>
<dbReference type="AlphaFoldDB" id="A0A6J4HS82"/>
<gene>
    <name evidence="2" type="ORF">AVDCRST_MAG10-1237</name>
</gene>
<protein>
    <submittedName>
        <fullName evidence="2">Uncharacterized protein</fullName>
    </submittedName>
</protein>
<reference evidence="2" key="1">
    <citation type="submission" date="2020-02" db="EMBL/GenBank/DDBJ databases">
        <authorList>
            <person name="Meier V. D."/>
        </authorList>
    </citation>
    <scope>NUCLEOTIDE SEQUENCE</scope>
    <source>
        <strain evidence="2">AVDCRST_MAG10</strain>
    </source>
</reference>
<feature type="non-terminal residue" evidence="2">
    <location>
        <position position="1"/>
    </location>
</feature>
<accession>A0A6J4HS82</accession>
<evidence type="ECO:0000313" key="2">
    <source>
        <dbReference type="EMBL" id="CAA9232414.1"/>
    </source>
</evidence>
<organism evidence="2">
    <name type="scientific">uncultured Acidimicrobiales bacterium</name>
    <dbReference type="NCBI Taxonomy" id="310071"/>
    <lineage>
        <taxon>Bacteria</taxon>
        <taxon>Bacillati</taxon>
        <taxon>Actinomycetota</taxon>
        <taxon>Acidimicrobiia</taxon>
        <taxon>Acidimicrobiales</taxon>
        <taxon>environmental samples</taxon>
    </lineage>
</organism>
<feature type="non-terminal residue" evidence="2">
    <location>
        <position position="80"/>
    </location>
</feature>
<feature type="compositionally biased region" description="Basic and acidic residues" evidence="1">
    <location>
        <begin position="39"/>
        <end position="53"/>
    </location>
</feature>
<feature type="region of interest" description="Disordered" evidence="1">
    <location>
        <begin position="1"/>
        <end position="80"/>
    </location>
</feature>
<dbReference type="EMBL" id="CADCTB010000083">
    <property type="protein sequence ID" value="CAA9232414.1"/>
    <property type="molecule type" value="Genomic_DNA"/>
</dbReference>
<feature type="compositionally biased region" description="Basic and acidic residues" evidence="1">
    <location>
        <begin position="21"/>
        <end position="32"/>
    </location>
</feature>
<sequence length="80" mass="8956">QVVRVPGPRAVPDHRHRGCRPLRDPPRSPCRHDRPRRSTVVDRPDAPEPDRHSAHGVRRHGRPPATRPASASRRPVAGPL</sequence>